<gene>
    <name evidence="1" type="ORF">FRUB_06612</name>
</gene>
<name>A0A225D7R7_9BACT</name>
<comment type="caution">
    <text evidence="1">The sequence shown here is derived from an EMBL/GenBank/DDBJ whole genome shotgun (WGS) entry which is preliminary data.</text>
</comment>
<reference evidence="2" key="1">
    <citation type="submission" date="2017-06" db="EMBL/GenBank/DDBJ databases">
        <title>Genome analysis of Fimbriiglobus ruber SP5, the first member of the order Planctomycetales with confirmed chitinolytic capability.</title>
        <authorList>
            <person name="Ravin N.V."/>
            <person name="Rakitin A.L."/>
            <person name="Ivanova A.A."/>
            <person name="Beletsky A.V."/>
            <person name="Kulichevskaya I.S."/>
            <person name="Mardanov A.V."/>
            <person name="Dedysh S.N."/>
        </authorList>
    </citation>
    <scope>NUCLEOTIDE SEQUENCE [LARGE SCALE GENOMIC DNA]</scope>
    <source>
        <strain evidence="2">SP5</strain>
    </source>
</reference>
<protein>
    <submittedName>
        <fullName evidence="1">Uncharacterized protein</fullName>
    </submittedName>
</protein>
<organism evidence="1 2">
    <name type="scientific">Fimbriiglobus ruber</name>
    <dbReference type="NCBI Taxonomy" id="1908690"/>
    <lineage>
        <taxon>Bacteria</taxon>
        <taxon>Pseudomonadati</taxon>
        <taxon>Planctomycetota</taxon>
        <taxon>Planctomycetia</taxon>
        <taxon>Gemmatales</taxon>
        <taxon>Gemmataceae</taxon>
        <taxon>Fimbriiglobus</taxon>
    </lineage>
</organism>
<dbReference type="AlphaFoldDB" id="A0A225D7R7"/>
<accession>A0A225D7R7</accession>
<sequence>MSRVGKKLNPKVDRTDLKTLAYKLSGWVGSISQAGYATSNSLTDNSRVASGDFRQIW</sequence>
<evidence type="ECO:0000313" key="1">
    <source>
        <dbReference type="EMBL" id="OWK37492.1"/>
    </source>
</evidence>
<dbReference type="Proteomes" id="UP000214646">
    <property type="component" value="Unassembled WGS sequence"/>
</dbReference>
<proteinExistence type="predicted"/>
<keyword evidence="2" id="KW-1185">Reference proteome</keyword>
<evidence type="ECO:0000313" key="2">
    <source>
        <dbReference type="Proteomes" id="UP000214646"/>
    </source>
</evidence>
<dbReference type="EMBL" id="NIDE01000014">
    <property type="protein sequence ID" value="OWK37492.1"/>
    <property type="molecule type" value="Genomic_DNA"/>
</dbReference>